<keyword evidence="2" id="KW-1185">Reference proteome</keyword>
<evidence type="ECO:0000313" key="1">
    <source>
        <dbReference type="EMBL" id="MDC0667806.1"/>
    </source>
</evidence>
<dbReference type="PROSITE" id="PS51257">
    <property type="entry name" value="PROKAR_LIPOPROTEIN"/>
    <property type="match status" value="1"/>
</dbReference>
<name>A0ABT5B417_9BACT</name>
<sequence>MVRVARSAHLALVCGLVIACSLREPQSHDDAIASPAPGLVGPLSDTLAPVAADVALVVRAREVVGVGDDLGLELRVYNHSGAAITLVRPVYGSWEHARQPDYRLEWTDEYGEPILDPLGFAPDLDCGVMDAITADDRIVAAPGHEALLGSAAAARSPRHVVLPSARPGKYGLRVRYLGLDIPGATALHLLSDPVPITIRDGDPAKWACRANQLRVAADHQYADVSFTGLVPADNGGFWQLFSRYVHEVRGGVADPRGELRMRRLGPDLEPRGDAFVVFASADEVGWVSAAPEPEGIIVGFTPGPVGGRSVQILTIDTTRATPVASAPRIIQQPPGNPYVTSIARLDDRVAVLHHDADAALMLTVLDRTGAELGTPVRLAPMATRFDLQAVGDAWIATWLQRDGIDGGMLRRFDRDGRPIDAEVRFPLDPAHDFAGLRHRPDGFDVAYADRGTRGDDPQDMMGMYLQSFDAAGRPGGRVLALGPESRTDAPVGAVAWLGDAAVHAGLTGRRLALGRGPGPTITVSTSAEERILFVPVGDRLALVWGDTRDDDSPACLQLRSCTSEVYAAFVGNDGTLDGAPVRLTHDAVAKPLLPSSHDWQRHCP</sequence>
<dbReference type="Proteomes" id="UP001217838">
    <property type="component" value="Unassembled WGS sequence"/>
</dbReference>
<reference evidence="1 2" key="1">
    <citation type="submission" date="2022-11" db="EMBL/GenBank/DDBJ databases">
        <title>Minimal conservation of predation-associated metabolite biosynthetic gene clusters underscores biosynthetic potential of Myxococcota including descriptions for ten novel species: Archangium lansinium sp. nov., Myxococcus landrumus sp. nov., Nannocystis bai.</title>
        <authorList>
            <person name="Ahearne A."/>
            <person name="Stevens C."/>
            <person name="Dowd S."/>
        </authorList>
    </citation>
    <scope>NUCLEOTIDE SEQUENCE [LARGE SCALE GENOMIC DNA]</scope>
    <source>
        <strain evidence="1 2">NCELM</strain>
    </source>
</reference>
<gene>
    <name evidence="1" type="ORF">POL58_08660</name>
</gene>
<organism evidence="1 2">
    <name type="scientific">Nannocystis radixulma</name>
    <dbReference type="NCBI Taxonomy" id="2995305"/>
    <lineage>
        <taxon>Bacteria</taxon>
        <taxon>Pseudomonadati</taxon>
        <taxon>Myxococcota</taxon>
        <taxon>Polyangia</taxon>
        <taxon>Nannocystales</taxon>
        <taxon>Nannocystaceae</taxon>
        <taxon>Nannocystis</taxon>
    </lineage>
</organism>
<evidence type="ECO:0008006" key="3">
    <source>
        <dbReference type="Google" id="ProtNLM"/>
    </source>
</evidence>
<protein>
    <recommendedName>
        <fullName evidence="3">Lipoprotein</fullName>
    </recommendedName>
</protein>
<dbReference type="EMBL" id="JAQNDN010000002">
    <property type="protein sequence ID" value="MDC0667806.1"/>
    <property type="molecule type" value="Genomic_DNA"/>
</dbReference>
<dbReference type="RefSeq" id="WP_271996202.1">
    <property type="nucleotide sequence ID" value="NZ_JAQNDN010000002.1"/>
</dbReference>
<proteinExistence type="predicted"/>
<evidence type="ECO:0000313" key="2">
    <source>
        <dbReference type="Proteomes" id="UP001217838"/>
    </source>
</evidence>
<comment type="caution">
    <text evidence="1">The sequence shown here is derived from an EMBL/GenBank/DDBJ whole genome shotgun (WGS) entry which is preliminary data.</text>
</comment>
<accession>A0ABT5B417</accession>